<dbReference type="EMBL" id="VSSQ01021170">
    <property type="protein sequence ID" value="MPM66576.1"/>
    <property type="molecule type" value="Genomic_DNA"/>
</dbReference>
<name>A0A645BMH8_9ZZZZ</name>
<comment type="caution">
    <text evidence="1">The sequence shown here is derived from an EMBL/GenBank/DDBJ whole genome shotgun (WGS) entry which is preliminary data.</text>
</comment>
<accession>A0A645BMH8</accession>
<gene>
    <name evidence="1" type="ORF">SDC9_113486</name>
</gene>
<organism evidence="1">
    <name type="scientific">bioreactor metagenome</name>
    <dbReference type="NCBI Taxonomy" id="1076179"/>
    <lineage>
        <taxon>unclassified sequences</taxon>
        <taxon>metagenomes</taxon>
        <taxon>ecological metagenomes</taxon>
    </lineage>
</organism>
<sequence>METSPVPPTVNDFLVAPAIQLSWWSIISLVSSIDTTFDSFGMKREIAFIREVLPEAVPPAKSTLILFSMAIQ</sequence>
<dbReference type="AlphaFoldDB" id="A0A645BMH8"/>
<proteinExistence type="predicted"/>
<protein>
    <submittedName>
        <fullName evidence="1">Uncharacterized protein</fullName>
    </submittedName>
</protein>
<evidence type="ECO:0000313" key="1">
    <source>
        <dbReference type="EMBL" id="MPM66576.1"/>
    </source>
</evidence>
<reference evidence="1" key="1">
    <citation type="submission" date="2019-08" db="EMBL/GenBank/DDBJ databases">
        <authorList>
            <person name="Kucharzyk K."/>
            <person name="Murdoch R.W."/>
            <person name="Higgins S."/>
            <person name="Loffler F."/>
        </authorList>
    </citation>
    <scope>NUCLEOTIDE SEQUENCE</scope>
</reference>